<name>A0AAP0R140_9ROSI</name>
<dbReference type="Proteomes" id="UP001428341">
    <property type="component" value="Unassembled WGS sequence"/>
</dbReference>
<proteinExistence type="predicted"/>
<gene>
    <name evidence="1" type="ORF">WN944_022248</name>
</gene>
<comment type="caution">
    <text evidence="1">The sequence shown here is derived from an EMBL/GenBank/DDBJ whole genome shotgun (WGS) entry which is preliminary data.</text>
</comment>
<protein>
    <submittedName>
        <fullName evidence="1">Uncharacterized protein</fullName>
    </submittedName>
</protein>
<accession>A0AAP0R140</accession>
<evidence type="ECO:0000313" key="1">
    <source>
        <dbReference type="EMBL" id="KAK9229288.1"/>
    </source>
</evidence>
<dbReference type="EMBL" id="JBCGBO010000001">
    <property type="protein sequence ID" value="KAK9229288.1"/>
    <property type="molecule type" value="Genomic_DNA"/>
</dbReference>
<dbReference type="AlphaFoldDB" id="A0AAP0R140"/>
<sequence>MVDGVLTGLSFKRLLTGAVILNGWAPRPMENGTESEITILDIQGSELGDGDTNLDFTGPVVALAGGRSPAQPKIKIDQLSSSNQKVEHSILFKDGYSDRMFLKIAGQNNLKGTGISDCYDTEEIISVSKVR</sequence>
<keyword evidence="2" id="KW-1185">Reference proteome</keyword>
<reference evidence="1 2" key="1">
    <citation type="submission" date="2024-05" db="EMBL/GenBank/DDBJ databases">
        <title>Haplotype-resolved chromosome-level genome assembly of Huyou (Citrus changshanensis).</title>
        <authorList>
            <person name="Miao C."/>
            <person name="Chen W."/>
            <person name="Wu Y."/>
            <person name="Wang L."/>
            <person name="Zhao S."/>
            <person name="Grierson D."/>
            <person name="Xu C."/>
            <person name="Chen K."/>
        </authorList>
    </citation>
    <scope>NUCLEOTIDE SEQUENCE [LARGE SCALE GENOMIC DNA]</scope>
    <source>
        <strain evidence="1">01-14</strain>
        <tissue evidence="1">Leaf</tissue>
    </source>
</reference>
<evidence type="ECO:0000313" key="2">
    <source>
        <dbReference type="Proteomes" id="UP001428341"/>
    </source>
</evidence>
<organism evidence="1 2">
    <name type="scientific">Citrus x changshan-huyou</name>
    <dbReference type="NCBI Taxonomy" id="2935761"/>
    <lineage>
        <taxon>Eukaryota</taxon>
        <taxon>Viridiplantae</taxon>
        <taxon>Streptophyta</taxon>
        <taxon>Embryophyta</taxon>
        <taxon>Tracheophyta</taxon>
        <taxon>Spermatophyta</taxon>
        <taxon>Magnoliopsida</taxon>
        <taxon>eudicotyledons</taxon>
        <taxon>Gunneridae</taxon>
        <taxon>Pentapetalae</taxon>
        <taxon>rosids</taxon>
        <taxon>malvids</taxon>
        <taxon>Sapindales</taxon>
        <taxon>Rutaceae</taxon>
        <taxon>Aurantioideae</taxon>
        <taxon>Citrus</taxon>
    </lineage>
</organism>